<evidence type="ECO:0008006" key="3">
    <source>
        <dbReference type="Google" id="ProtNLM"/>
    </source>
</evidence>
<proteinExistence type="predicted"/>
<name>A0A8T1TKE8_9STRA</name>
<dbReference type="OrthoDB" id="67499at2759"/>
<dbReference type="InterPro" id="IPR002110">
    <property type="entry name" value="Ankyrin_rpt"/>
</dbReference>
<organism evidence="1 2">
    <name type="scientific">Phytophthora cactorum</name>
    <dbReference type="NCBI Taxonomy" id="29920"/>
    <lineage>
        <taxon>Eukaryota</taxon>
        <taxon>Sar</taxon>
        <taxon>Stramenopiles</taxon>
        <taxon>Oomycota</taxon>
        <taxon>Peronosporomycetes</taxon>
        <taxon>Peronosporales</taxon>
        <taxon>Peronosporaceae</taxon>
        <taxon>Phytophthora</taxon>
    </lineage>
</organism>
<dbReference type="Pfam" id="PF13637">
    <property type="entry name" value="Ank_4"/>
    <property type="match status" value="1"/>
</dbReference>
<comment type="caution">
    <text evidence="1">The sequence shown here is derived from an EMBL/GenBank/DDBJ whole genome shotgun (WGS) entry which is preliminary data.</text>
</comment>
<dbReference type="InterPro" id="IPR052050">
    <property type="entry name" value="SecEffector_AnkRepeat"/>
</dbReference>
<dbReference type="Proteomes" id="UP000688947">
    <property type="component" value="Unassembled WGS sequence"/>
</dbReference>
<gene>
    <name evidence="1" type="ORF">JG687_00019571</name>
</gene>
<dbReference type="EMBL" id="JAENGZ010003450">
    <property type="protein sequence ID" value="KAG6941577.1"/>
    <property type="molecule type" value="Genomic_DNA"/>
</dbReference>
<evidence type="ECO:0000313" key="1">
    <source>
        <dbReference type="EMBL" id="KAG6941577.1"/>
    </source>
</evidence>
<evidence type="ECO:0000313" key="2">
    <source>
        <dbReference type="Proteomes" id="UP000688947"/>
    </source>
</evidence>
<dbReference type="PANTHER" id="PTHR46586">
    <property type="entry name" value="ANKYRIN REPEAT-CONTAINING PROTEIN"/>
    <property type="match status" value="1"/>
</dbReference>
<accession>A0A8T1TKE8</accession>
<dbReference type="AlphaFoldDB" id="A0A8T1TKE8"/>
<sequence length="52" mass="6057">MTTSMWLHHNRSEGCSTNAIDLAASHGHLDVLKFLQQHRCEGYTWRCCNWIP</sequence>
<dbReference type="PANTHER" id="PTHR46586:SF3">
    <property type="entry name" value="ANKYRIN REPEAT-CONTAINING PROTEIN"/>
    <property type="match status" value="1"/>
</dbReference>
<protein>
    <recommendedName>
        <fullName evidence="3">Ankyrin repeat-containing domain</fullName>
    </recommendedName>
</protein>
<reference evidence="1" key="1">
    <citation type="submission" date="2021-01" db="EMBL/GenBank/DDBJ databases">
        <title>Phytophthora aleatoria, a newly-described species from Pinus radiata is distinct from Phytophthora cactorum isolates based on comparative genomics.</title>
        <authorList>
            <person name="Mcdougal R."/>
            <person name="Panda P."/>
            <person name="Williams N."/>
            <person name="Studholme D.J."/>
        </authorList>
    </citation>
    <scope>NUCLEOTIDE SEQUENCE</scope>
    <source>
        <strain evidence="1">NZFS 3830</strain>
    </source>
</reference>